<dbReference type="GeneID" id="29368814"/>
<dbReference type="Gene3D" id="1.10.10.10">
    <property type="entry name" value="Winged helix-like DNA-binding domain superfamily/Winged helix DNA-binding domain"/>
    <property type="match status" value="1"/>
</dbReference>
<reference evidence="4 5" key="2">
    <citation type="submission" date="2018-05" db="EMBL/GenBank/DDBJ databases">
        <authorList>
            <person name="Lanie J.A."/>
            <person name="Ng W.-L."/>
            <person name="Kazmierczak K.M."/>
            <person name="Andrzejewski T.M."/>
            <person name="Davidsen T.M."/>
            <person name="Wayne K.J."/>
            <person name="Tettelin H."/>
            <person name="Glass J.I."/>
            <person name="Rusch D."/>
            <person name="Podicherti R."/>
            <person name="Tsui H.-C.T."/>
            <person name="Winkler M.E."/>
        </authorList>
    </citation>
    <scope>NUCLEOTIDE SEQUENCE [LARGE SCALE GENOMIC DNA]</scope>
    <source>
        <strain evidence="4 5">YBY</strain>
    </source>
</reference>
<dbReference type="PROSITE" id="PS51078">
    <property type="entry name" value="ICLR_ED"/>
    <property type="match status" value="1"/>
</dbReference>
<dbReference type="Proteomes" id="UP000245216">
    <property type="component" value="Unassembled WGS sequence"/>
</dbReference>
<dbReference type="InterPro" id="IPR036390">
    <property type="entry name" value="WH_DNA-bd_sf"/>
</dbReference>
<dbReference type="GO" id="GO:0045892">
    <property type="term" value="P:negative regulation of DNA-templated transcription"/>
    <property type="evidence" value="ECO:0007669"/>
    <property type="project" value="TreeGrafter"/>
</dbReference>
<evidence type="ECO:0000256" key="1">
    <source>
        <dbReference type="ARBA" id="ARBA00023015"/>
    </source>
</evidence>
<dbReference type="GO" id="GO:0003700">
    <property type="term" value="F:DNA-binding transcription factor activity"/>
    <property type="evidence" value="ECO:0007669"/>
    <property type="project" value="TreeGrafter"/>
</dbReference>
<dbReference type="FunFam" id="1.10.10.10:FF:000056">
    <property type="entry name" value="IclR family transcriptional regulator"/>
    <property type="match status" value="1"/>
</dbReference>
<accession>A0A0S2JMW9</accession>
<dbReference type="Pfam" id="PF01614">
    <property type="entry name" value="IclR_C"/>
    <property type="match status" value="1"/>
</dbReference>
<keyword evidence="3" id="KW-0804">Transcription</keyword>
<dbReference type="OrthoDB" id="8689343at2"/>
<dbReference type="Pfam" id="PF09339">
    <property type="entry name" value="HTH_IclR"/>
    <property type="match status" value="1"/>
</dbReference>
<dbReference type="InterPro" id="IPR036388">
    <property type="entry name" value="WH-like_DNA-bd_sf"/>
</dbReference>
<gene>
    <name evidence="4" type="ORF">DF183_02060</name>
</gene>
<dbReference type="AlphaFoldDB" id="A0A0M7DX63"/>
<dbReference type="PROSITE" id="PS51077">
    <property type="entry name" value="HTH_ICLR"/>
    <property type="match status" value="1"/>
</dbReference>
<dbReference type="SMART" id="SM00346">
    <property type="entry name" value="HTH_ICLR"/>
    <property type="match status" value="1"/>
</dbReference>
<dbReference type="GO" id="GO:0003677">
    <property type="term" value="F:DNA binding"/>
    <property type="evidence" value="ECO:0007669"/>
    <property type="project" value="UniProtKB-KW"/>
</dbReference>
<dbReference type="PANTHER" id="PTHR30136:SF34">
    <property type="entry name" value="TRANSCRIPTIONAL REGULATOR"/>
    <property type="match status" value="1"/>
</dbReference>
<evidence type="ECO:0000313" key="5">
    <source>
        <dbReference type="Proteomes" id="UP000245216"/>
    </source>
</evidence>
<keyword evidence="1" id="KW-0805">Transcription regulation</keyword>
<dbReference type="Gene3D" id="3.30.450.40">
    <property type="match status" value="1"/>
</dbReference>
<sequence>MSTTLPAQQNYTVPGLERGLRLLFEFNRNEQTLTAPELAKRLELPRTTTFRLLATLENLGFVQRVEGGHTYKLGMAILRLGFEYLASLELTQLGTPILERVRDETGLSCNLAIQDEHSAVIISKVAAPTPFVSTVHVGTRLPLHATLLGRVLLSDMKPADLLQLYPENTLPRFSERTPTTTDMLYELIRQDAERGYGYDEGYFEPEVGSAAVPIRNKQGHIVAALGVTIPVSYLRSGKLDTSSLVNTVRSAATELSQLLGYHSSESSTR</sequence>
<organism evidence="4 5">
    <name type="scientific">Alcaligenes faecalis</name>
    <dbReference type="NCBI Taxonomy" id="511"/>
    <lineage>
        <taxon>Bacteria</taxon>
        <taxon>Pseudomonadati</taxon>
        <taxon>Pseudomonadota</taxon>
        <taxon>Betaproteobacteria</taxon>
        <taxon>Burkholderiales</taxon>
        <taxon>Alcaligenaceae</taxon>
        <taxon>Alcaligenes</taxon>
    </lineage>
</organism>
<name>A0A0M7DX63_ALCFA</name>
<protein>
    <submittedName>
        <fullName evidence="4">IclR family transcriptional regulator</fullName>
    </submittedName>
</protein>
<keyword evidence="2" id="KW-0238">DNA-binding</keyword>
<accession>A0A0M7DX63</accession>
<dbReference type="InterPro" id="IPR005471">
    <property type="entry name" value="Tscrpt_reg_IclR_N"/>
</dbReference>
<evidence type="ECO:0000313" key="4">
    <source>
        <dbReference type="EMBL" id="PWE15538.1"/>
    </source>
</evidence>
<proteinExistence type="predicted"/>
<dbReference type="InterPro" id="IPR050707">
    <property type="entry name" value="HTH_MetabolicPath_Reg"/>
</dbReference>
<evidence type="ECO:0000256" key="2">
    <source>
        <dbReference type="ARBA" id="ARBA00023125"/>
    </source>
</evidence>
<dbReference type="PANTHER" id="PTHR30136">
    <property type="entry name" value="HELIX-TURN-HELIX TRANSCRIPTIONAL REGULATOR, ICLR FAMILY"/>
    <property type="match status" value="1"/>
</dbReference>
<dbReference type="InterPro" id="IPR029016">
    <property type="entry name" value="GAF-like_dom_sf"/>
</dbReference>
<reference evidence="4 5" key="1">
    <citation type="submission" date="2018-05" db="EMBL/GenBank/DDBJ databases">
        <title>Genome Sequence of an Efficient Indole-Degrading Bacterium, Alcaligenes sp.YBY.</title>
        <authorList>
            <person name="Yang B."/>
        </authorList>
    </citation>
    <scope>NUCLEOTIDE SEQUENCE [LARGE SCALE GENOMIC DNA]</scope>
    <source>
        <strain evidence="4 5">YBY</strain>
    </source>
</reference>
<dbReference type="SUPFAM" id="SSF55781">
    <property type="entry name" value="GAF domain-like"/>
    <property type="match status" value="1"/>
</dbReference>
<evidence type="ECO:0000256" key="3">
    <source>
        <dbReference type="ARBA" id="ARBA00023163"/>
    </source>
</evidence>
<comment type="caution">
    <text evidence="4">The sequence shown here is derived from an EMBL/GenBank/DDBJ whole genome shotgun (WGS) entry which is preliminary data.</text>
</comment>
<dbReference type="SUPFAM" id="SSF46785">
    <property type="entry name" value="Winged helix' DNA-binding domain"/>
    <property type="match status" value="1"/>
</dbReference>
<dbReference type="KEGG" id="afa:UZ73_02835"/>
<dbReference type="STRING" id="511.UZ73_02835"/>
<dbReference type="EMBL" id="QEXO01000001">
    <property type="protein sequence ID" value="PWE15538.1"/>
    <property type="molecule type" value="Genomic_DNA"/>
</dbReference>
<dbReference type="InterPro" id="IPR014757">
    <property type="entry name" value="Tscrpt_reg_IclR_C"/>
</dbReference>
<dbReference type="RefSeq" id="WP_042481939.1">
    <property type="nucleotide sequence ID" value="NZ_CAXOJJ010000036.1"/>
</dbReference>